<dbReference type="InterPro" id="IPR015943">
    <property type="entry name" value="WD40/YVTN_repeat-like_dom_sf"/>
</dbReference>
<dbReference type="Proteomes" id="UP000242875">
    <property type="component" value="Unassembled WGS sequence"/>
</dbReference>
<dbReference type="InterPro" id="IPR019775">
    <property type="entry name" value="WD40_repeat_CS"/>
</dbReference>
<dbReference type="SUPFAM" id="SSF50978">
    <property type="entry name" value="WD40 repeat-like"/>
    <property type="match status" value="1"/>
</dbReference>
<evidence type="ECO:0000256" key="3">
    <source>
        <dbReference type="ARBA" id="ARBA00022737"/>
    </source>
</evidence>
<keyword evidence="8" id="KW-1185">Reference proteome</keyword>
<keyword evidence="3" id="KW-0677">Repeat</keyword>
<dbReference type="AlphaFoldDB" id="A0A261XXN7"/>
<dbReference type="OrthoDB" id="196858at2759"/>
<feature type="compositionally biased region" description="Basic residues" evidence="6">
    <location>
        <begin position="421"/>
        <end position="430"/>
    </location>
</feature>
<evidence type="ECO:0000313" key="8">
    <source>
        <dbReference type="Proteomes" id="UP000242875"/>
    </source>
</evidence>
<dbReference type="GO" id="GO:0042800">
    <property type="term" value="F:histone H3K4 methyltransferase activity"/>
    <property type="evidence" value="ECO:0007669"/>
    <property type="project" value="EnsemblFungi"/>
</dbReference>
<accession>A0A261XXN7</accession>
<dbReference type="GO" id="GO:0048188">
    <property type="term" value="C:Set1C/COMPASS complex"/>
    <property type="evidence" value="ECO:0007669"/>
    <property type="project" value="EnsemblFungi"/>
</dbReference>
<dbReference type="EMBL" id="MVBO01000103">
    <property type="protein sequence ID" value="OZJ03135.1"/>
    <property type="molecule type" value="Genomic_DNA"/>
</dbReference>
<comment type="caution">
    <text evidence="7">The sequence shown here is derived from an EMBL/GenBank/DDBJ whole genome shotgun (WGS) entry which is preliminary data.</text>
</comment>
<proteinExistence type="predicted"/>
<keyword evidence="2 5" id="KW-0853">WD repeat</keyword>
<sequence length="430" mass="49466">MNLELLDPWEQEYPQIIEETIEDGYVLNCRFNKRGTLLAGGCLDGRCVVWDYDTRGIARNLHGHIKPISSVSWSRNGRFLLSASKDWNCIVWDLIHGTELHRIKFDAPVLCAQFHPRNNYVFVVVLQSEAPVLVDVSDGKVQRYELPTSMKSEEGDGDVKQNTNTVQAICFSHRGDRIYTGTSKGSLSVIDTKTKEMVWSERITGSTIKQLCFDRKGRDLLVNASDRIIRVFSLESQEAFPELTHKFQDLVNRLQWTSACFSADGDFVIAGSAHRAEHNIYIWDKVVGNLVKILEGPKEQLDDLAWHPIRPMIASVSGYGNVYIWSTNHQENWSSFAPDFTELEENLEYEEREDEFDVIPQEEMSKRKLGDEDVYIDVTTIDKMNPFDDSDGEDPDEITYLPTQLDEEDERRVEDEDEHHVSRKRKRVAL</sequence>
<dbReference type="Pfam" id="PF00400">
    <property type="entry name" value="WD40"/>
    <property type="match status" value="4"/>
</dbReference>
<gene>
    <name evidence="7" type="ORF">BZG36_03866</name>
</gene>
<feature type="compositionally biased region" description="Basic and acidic residues" evidence="6">
    <location>
        <begin position="410"/>
        <end position="420"/>
    </location>
</feature>
<dbReference type="GO" id="GO:0000723">
    <property type="term" value="P:telomere maintenance"/>
    <property type="evidence" value="ECO:0007669"/>
    <property type="project" value="EnsemblFungi"/>
</dbReference>
<name>A0A261XXN7_9FUNG</name>
<dbReference type="PROSITE" id="PS50082">
    <property type="entry name" value="WD_REPEATS_2"/>
    <property type="match status" value="1"/>
</dbReference>
<feature type="region of interest" description="Disordered" evidence="6">
    <location>
        <begin position="382"/>
        <end position="430"/>
    </location>
</feature>
<evidence type="ECO:0000256" key="5">
    <source>
        <dbReference type="PROSITE-ProRule" id="PRU00221"/>
    </source>
</evidence>
<comment type="subcellular location">
    <subcellularLocation>
        <location evidence="1">Nucleus</location>
    </subcellularLocation>
</comment>
<evidence type="ECO:0000313" key="7">
    <source>
        <dbReference type="EMBL" id="OZJ03135.1"/>
    </source>
</evidence>
<dbReference type="PANTHER" id="PTHR44040:SF1">
    <property type="entry name" value="RETINOBLASTOMA-BINDING PROTEIN 5"/>
    <property type="match status" value="1"/>
</dbReference>
<dbReference type="GO" id="GO:0031509">
    <property type="term" value="P:subtelomeric heterochromatin formation"/>
    <property type="evidence" value="ECO:0007669"/>
    <property type="project" value="EnsemblFungi"/>
</dbReference>
<reference evidence="7 8" key="1">
    <citation type="journal article" date="2017" name="Mycologia">
        <title>Bifiguratus adelaidae, gen. et sp. nov., a new member of Mucoromycotina in endophytic and soil-dwelling habitats.</title>
        <authorList>
            <person name="Torres-Cruz T.J."/>
            <person name="Billingsley Tobias T.L."/>
            <person name="Almatruk M."/>
            <person name="Hesse C."/>
            <person name="Kuske C.R."/>
            <person name="Desiro A."/>
            <person name="Benucci G.M."/>
            <person name="Bonito G."/>
            <person name="Stajich J.E."/>
            <person name="Dunlap C."/>
            <person name="Arnold A.E."/>
            <person name="Porras-Alfaro A."/>
        </authorList>
    </citation>
    <scope>NUCLEOTIDE SEQUENCE [LARGE SCALE GENOMIC DNA]</scope>
    <source>
        <strain evidence="7 8">AZ0501</strain>
    </source>
</reference>
<evidence type="ECO:0000256" key="1">
    <source>
        <dbReference type="ARBA" id="ARBA00004123"/>
    </source>
</evidence>
<feature type="repeat" description="WD" evidence="5">
    <location>
        <begin position="61"/>
        <end position="102"/>
    </location>
</feature>
<dbReference type="InterPro" id="IPR036322">
    <property type="entry name" value="WD40_repeat_dom_sf"/>
</dbReference>
<protein>
    <submittedName>
        <fullName evidence="7">Uncharacterized protein</fullName>
    </submittedName>
</protein>
<dbReference type="PROSITE" id="PS50294">
    <property type="entry name" value="WD_REPEATS_REGION"/>
    <property type="match status" value="1"/>
</dbReference>
<evidence type="ECO:0000256" key="2">
    <source>
        <dbReference type="ARBA" id="ARBA00022574"/>
    </source>
</evidence>
<dbReference type="InterPro" id="IPR037850">
    <property type="entry name" value="RBBP5/Swd1"/>
</dbReference>
<keyword evidence="4" id="KW-0539">Nucleus</keyword>
<evidence type="ECO:0000256" key="6">
    <source>
        <dbReference type="SAM" id="MobiDB-lite"/>
    </source>
</evidence>
<dbReference type="SMART" id="SM00320">
    <property type="entry name" value="WD40"/>
    <property type="match status" value="7"/>
</dbReference>
<dbReference type="GO" id="GO:0000781">
    <property type="term" value="C:chromosome, telomeric region"/>
    <property type="evidence" value="ECO:0007669"/>
    <property type="project" value="GOC"/>
</dbReference>
<evidence type="ECO:0000256" key="4">
    <source>
        <dbReference type="ARBA" id="ARBA00023242"/>
    </source>
</evidence>
<dbReference type="GO" id="GO:0006355">
    <property type="term" value="P:regulation of DNA-templated transcription"/>
    <property type="evidence" value="ECO:0007669"/>
    <property type="project" value="EnsemblFungi"/>
</dbReference>
<dbReference type="PROSITE" id="PS00678">
    <property type="entry name" value="WD_REPEATS_1"/>
    <property type="match status" value="1"/>
</dbReference>
<feature type="compositionally biased region" description="Acidic residues" evidence="6">
    <location>
        <begin position="388"/>
        <end position="397"/>
    </location>
</feature>
<organism evidence="7 8">
    <name type="scientific">Bifiguratus adelaidae</name>
    <dbReference type="NCBI Taxonomy" id="1938954"/>
    <lineage>
        <taxon>Eukaryota</taxon>
        <taxon>Fungi</taxon>
        <taxon>Fungi incertae sedis</taxon>
        <taxon>Mucoromycota</taxon>
        <taxon>Mucoromycotina</taxon>
        <taxon>Endogonomycetes</taxon>
        <taxon>Endogonales</taxon>
        <taxon>Endogonales incertae sedis</taxon>
        <taxon>Bifiguratus</taxon>
    </lineage>
</organism>
<dbReference type="Gene3D" id="2.130.10.10">
    <property type="entry name" value="YVTN repeat-like/Quinoprotein amine dehydrogenase"/>
    <property type="match status" value="2"/>
</dbReference>
<dbReference type="PANTHER" id="PTHR44040">
    <property type="entry name" value="RETINOBLASTOMA-BINDING PROTEIN 5"/>
    <property type="match status" value="1"/>
</dbReference>
<dbReference type="InterPro" id="IPR001680">
    <property type="entry name" value="WD40_rpt"/>
</dbReference>